<reference evidence="1" key="1">
    <citation type="journal article" date="2017" name="Science">
        <title>Giant viruses with an expanded complement of translation system components.</title>
        <authorList>
            <person name="Schulz F."/>
            <person name="Yutin N."/>
            <person name="Ivanova N.N."/>
            <person name="Ortega D.R."/>
            <person name="Lee T.K."/>
            <person name="Vierheilig J."/>
            <person name="Daims H."/>
            <person name="Horn M."/>
            <person name="Wagner M."/>
            <person name="Jensen G.J."/>
            <person name="Kyrpides N.C."/>
            <person name="Koonin E.V."/>
            <person name="Woyke T."/>
        </authorList>
    </citation>
    <scope>NUCLEOTIDE SEQUENCE</scope>
    <source>
        <strain evidence="1">CTV1</strain>
    </source>
</reference>
<protein>
    <submittedName>
        <fullName evidence="1">Uncharacterized protein</fullName>
    </submittedName>
</protein>
<evidence type="ECO:0000313" key="1">
    <source>
        <dbReference type="EMBL" id="ARF08401.1"/>
    </source>
</evidence>
<dbReference type="EMBL" id="KY684083">
    <property type="protein sequence ID" value="ARF08401.1"/>
    <property type="molecule type" value="Genomic_DNA"/>
</dbReference>
<sequence>MNYTRLVSKNSKNKELNGENYNSKKKLLEMGKIPCGFDNYI</sequence>
<accession>A0A1V0S9M9</accession>
<proteinExistence type="predicted"/>
<organism evidence="1">
    <name type="scientific">Catovirus CTV1</name>
    <dbReference type="NCBI Taxonomy" id="1977631"/>
    <lineage>
        <taxon>Viruses</taxon>
        <taxon>Varidnaviria</taxon>
        <taxon>Bamfordvirae</taxon>
        <taxon>Nucleocytoviricota</taxon>
        <taxon>Megaviricetes</taxon>
        <taxon>Imitervirales</taxon>
        <taxon>Mimiviridae</taxon>
        <taxon>Klosneuvirinae</taxon>
        <taxon>Catovirus</taxon>
    </lineage>
</organism>
<gene>
    <name evidence="1" type="ORF">Catovirus_1_451</name>
</gene>
<name>A0A1V0S9M9_9VIRU</name>